<feature type="compositionally biased region" description="Acidic residues" evidence="3">
    <location>
        <begin position="843"/>
        <end position="853"/>
    </location>
</feature>
<feature type="coiled-coil region" evidence="2">
    <location>
        <begin position="5"/>
        <end position="118"/>
    </location>
</feature>
<dbReference type="InterPro" id="IPR022894">
    <property type="entry name" value="Oligoribonuclease"/>
</dbReference>
<keyword evidence="1" id="KW-0540">Nuclease</keyword>
<keyword evidence="2" id="KW-0175">Coiled coil</keyword>
<proteinExistence type="predicted"/>
<keyword evidence="1" id="KW-0378">Hydrolase</keyword>
<organism evidence="4 5">
    <name type="scientific">Pinctada imbricata</name>
    <name type="common">Atlantic pearl-oyster</name>
    <name type="synonym">Pinctada martensii</name>
    <dbReference type="NCBI Taxonomy" id="66713"/>
    <lineage>
        <taxon>Eukaryota</taxon>
        <taxon>Metazoa</taxon>
        <taxon>Spiralia</taxon>
        <taxon>Lophotrochozoa</taxon>
        <taxon>Mollusca</taxon>
        <taxon>Bivalvia</taxon>
        <taxon>Autobranchia</taxon>
        <taxon>Pteriomorphia</taxon>
        <taxon>Pterioida</taxon>
        <taxon>Pterioidea</taxon>
        <taxon>Pteriidae</taxon>
        <taxon>Pinctada</taxon>
    </lineage>
</organism>
<dbReference type="PANTHER" id="PTHR11046">
    <property type="entry name" value="OLIGORIBONUCLEASE, MITOCHONDRIAL"/>
    <property type="match status" value="1"/>
</dbReference>
<dbReference type="AlphaFoldDB" id="A0AA88YCW2"/>
<gene>
    <name evidence="4" type="ORF">FSP39_011913</name>
</gene>
<evidence type="ECO:0000313" key="5">
    <source>
        <dbReference type="Proteomes" id="UP001186944"/>
    </source>
</evidence>
<dbReference type="EMBL" id="VSWD01000005">
    <property type="protein sequence ID" value="KAK3102518.1"/>
    <property type="molecule type" value="Genomic_DNA"/>
</dbReference>
<evidence type="ECO:0000256" key="2">
    <source>
        <dbReference type="SAM" id="Coils"/>
    </source>
</evidence>
<keyword evidence="5" id="KW-1185">Reference proteome</keyword>
<dbReference type="PANTHER" id="PTHR11046:SF29">
    <property type="match status" value="1"/>
</dbReference>
<evidence type="ECO:0000256" key="1">
    <source>
        <dbReference type="ARBA" id="ARBA00022722"/>
    </source>
</evidence>
<evidence type="ECO:0000313" key="4">
    <source>
        <dbReference type="EMBL" id="KAK3102518.1"/>
    </source>
</evidence>
<accession>A0AA88YCW2</accession>
<evidence type="ECO:0000256" key="3">
    <source>
        <dbReference type="SAM" id="MobiDB-lite"/>
    </source>
</evidence>
<comment type="caution">
    <text evidence="4">The sequence shown here is derived from an EMBL/GenBank/DDBJ whole genome shotgun (WGS) entry which is preliminary data.</text>
</comment>
<protein>
    <submittedName>
        <fullName evidence="4">Uncharacterized protein</fullName>
    </submittedName>
</protein>
<feature type="coiled-coil region" evidence="2">
    <location>
        <begin position="276"/>
        <end position="303"/>
    </location>
</feature>
<sequence>MNDIKESASKEISNLESKLLKSQEKLKNSVPIEKFNETEKKLKLEKTESKLLKKELFRSSLKCESAEEKIQELSEKLKTEQTKNKSKSRQVKRCRERIENLKLKVTDCKNQLRTDKEAVSLYYEGIIQELDRQILDGKSSVEEKERMIESMKTMDTKHKGIYNSEIRLLYYDLLTKGVPSNIIQDVVRTVLDSTYVDANNLSLPSRSTAQRMVAEAGQLCTIRLAVEKAKSGAKLAHQSDGTTKVQLHWLSHVLKLCVSGEAESKSFTLSVNPATSSTAQETIDDLKNHLQKLEEIAKKLGITYKEDEYKISEINSRMSDRANTEKAVTRLMMEEKERELGKSADWAQISDEERQDRIKIYAFTCGNHKINNTAEAMTKASADFLYKSGELCDGRKMRGAKQHIYECDKLLCQTSKKEYAKGMDFKCFSISTEEDTGSDLFKPIVGSRYLVFLYNSIPTVVGRNAIISFLETVRDSKDIPTFNKIESSVFEGFFDEKIVSEECAFAIMYHEICHPLMVKVKCAASPLSMNPHYKYAVDKMREWEKDSSCLLEDDDREDGSNFRVDGGLQNYIAKVREVSRKPAYKDHVKQILQIMCKAGADKLASHASEHLEGGEYFSPTEAAVYADKQIGEAHNDKLESKFGMLDRRLEFAPSSNYYNVGCYIKAKSDKPHIWLKDQTPELREAAVSLARSEGAKESRLAGTRLSQASKLYQIRYARNEEKIRKRRLLREKKEQKKLQEMNKYGIWKSVNAVESMLQNLKGSGAKMKAIKFQISFLKSYLKKTNIRADLFKFSESGRSFSFDEIHRNYLEILRNVPQHVLNSIPDHGGPSNVSQNVNHSGESESESSDDSGEETPSKPKKMKFTVTPNFKQVGLWYAVFYDDLWYPGEVCRIISKEKAMLNFMHPTTSSSKNFKWPVKPDRTQIDNSFLYLCIDPPVPEARGRFFRFEQHDEIDSYFVDLCNK</sequence>
<name>A0AA88YCW2_PINIB</name>
<dbReference type="Proteomes" id="UP001186944">
    <property type="component" value="Unassembled WGS sequence"/>
</dbReference>
<dbReference type="GO" id="GO:0000175">
    <property type="term" value="F:3'-5'-RNA exonuclease activity"/>
    <property type="evidence" value="ECO:0007669"/>
    <property type="project" value="InterPro"/>
</dbReference>
<feature type="region of interest" description="Disordered" evidence="3">
    <location>
        <begin position="821"/>
        <end position="862"/>
    </location>
</feature>
<reference evidence="4" key="1">
    <citation type="submission" date="2019-08" db="EMBL/GenBank/DDBJ databases">
        <title>The improved chromosome-level genome for the pearl oyster Pinctada fucata martensii using PacBio sequencing and Hi-C.</title>
        <authorList>
            <person name="Zheng Z."/>
        </authorList>
    </citation>
    <scope>NUCLEOTIDE SEQUENCE</scope>
    <source>
        <strain evidence="4">ZZ-2019</strain>
        <tissue evidence="4">Adductor muscle</tissue>
    </source>
</reference>